<dbReference type="AlphaFoldDB" id="A0A2S4RYB6"/>
<dbReference type="OrthoDB" id="5687582at2"/>
<protein>
    <recommendedName>
        <fullName evidence="7">Prepilin type IV endopeptidase peptidase domain-containing protein</fullName>
    </recommendedName>
</protein>
<dbReference type="EMBL" id="PQLX01000003">
    <property type="protein sequence ID" value="POU65718.1"/>
    <property type="molecule type" value="Genomic_DNA"/>
</dbReference>
<dbReference type="InterPro" id="IPR052218">
    <property type="entry name" value="Preflagellin_Peptidase"/>
</dbReference>
<dbReference type="GO" id="GO:0004190">
    <property type="term" value="F:aspartic-type endopeptidase activity"/>
    <property type="evidence" value="ECO:0007669"/>
    <property type="project" value="InterPro"/>
</dbReference>
<evidence type="ECO:0000256" key="2">
    <source>
        <dbReference type="ARBA" id="ARBA00022475"/>
    </source>
</evidence>
<accession>A0A2S4RYB6</accession>
<dbReference type="Proteomes" id="UP000237003">
    <property type="component" value="Unassembled WGS sequence"/>
</dbReference>
<evidence type="ECO:0000256" key="1">
    <source>
        <dbReference type="ARBA" id="ARBA00004651"/>
    </source>
</evidence>
<sequence>MILSIIGYCLIICTVLYAMYTDIKIRKIYNNIPLIIIAVSFLLILFTDINVSYLSGIVVLVIGFILSMYNIWGAGDAKFCFALSLSIPGENLPAFLLFTSVIGGIMAVLMLIVPHLYGRYKTLPYGVALGCGYIVNLLTF</sequence>
<evidence type="ECO:0000313" key="8">
    <source>
        <dbReference type="EMBL" id="POU65718.1"/>
    </source>
</evidence>
<evidence type="ECO:0000259" key="7">
    <source>
        <dbReference type="Pfam" id="PF01478"/>
    </source>
</evidence>
<dbReference type="InterPro" id="IPR000045">
    <property type="entry name" value="Prepilin_IV_endopep_pep"/>
</dbReference>
<evidence type="ECO:0000256" key="4">
    <source>
        <dbReference type="ARBA" id="ARBA00022989"/>
    </source>
</evidence>
<keyword evidence="2" id="KW-1003">Cell membrane</keyword>
<keyword evidence="5 6" id="KW-0472">Membrane</keyword>
<comment type="subcellular location">
    <subcellularLocation>
        <location evidence="1">Cell membrane</location>
        <topology evidence="1">Multi-pass membrane protein</topology>
    </subcellularLocation>
</comment>
<dbReference type="PANTHER" id="PTHR36506:SF1">
    <property type="entry name" value="PREFLAGELLIN PEPTIDASE"/>
    <property type="match status" value="1"/>
</dbReference>
<dbReference type="Gene3D" id="1.20.120.1220">
    <property type="match status" value="1"/>
</dbReference>
<feature type="transmembrane region" description="Helical" evidence="6">
    <location>
        <begin position="28"/>
        <end position="46"/>
    </location>
</feature>
<evidence type="ECO:0000256" key="5">
    <source>
        <dbReference type="ARBA" id="ARBA00023136"/>
    </source>
</evidence>
<evidence type="ECO:0000256" key="3">
    <source>
        <dbReference type="ARBA" id="ARBA00022692"/>
    </source>
</evidence>
<evidence type="ECO:0000313" key="9">
    <source>
        <dbReference type="Proteomes" id="UP000237003"/>
    </source>
</evidence>
<dbReference type="Pfam" id="PF01478">
    <property type="entry name" value="Peptidase_A24"/>
    <property type="match status" value="1"/>
</dbReference>
<name>A0A2S4RYB6_CITAM</name>
<comment type="caution">
    <text evidence="8">The sequence shown here is derived from an EMBL/GenBank/DDBJ whole genome shotgun (WGS) entry which is preliminary data.</text>
</comment>
<feature type="transmembrane region" description="Helical" evidence="6">
    <location>
        <begin position="92"/>
        <end position="113"/>
    </location>
</feature>
<keyword evidence="3 6" id="KW-0812">Transmembrane</keyword>
<feature type="transmembrane region" description="Helical" evidence="6">
    <location>
        <begin position="53"/>
        <end position="72"/>
    </location>
</feature>
<keyword evidence="4 6" id="KW-1133">Transmembrane helix</keyword>
<reference evidence="8 9" key="1">
    <citation type="submission" date="2018-01" db="EMBL/GenBank/DDBJ databases">
        <title>Complete genome sequences of 14 Citrobacter spp. isolated from plant in Canada.</title>
        <authorList>
            <person name="Bhandare S.G."/>
            <person name="Colavecchio A."/>
            <person name="Jeukens J."/>
            <person name="Emond-Rheault J.-G."/>
            <person name="Freschi L."/>
            <person name="Hamel J."/>
            <person name="Kukavica-Ibrulj I."/>
            <person name="Levesque R."/>
            <person name="Goodridge L."/>
        </authorList>
    </citation>
    <scope>NUCLEOTIDE SEQUENCE [LARGE SCALE GENOMIC DNA]</scope>
    <source>
        <strain evidence="8 9">S1285</strain>
    </source>
</reference>
<feature type="domain" description="Prepilin type IV endopeptidase peptidase" evidence="7">
    <location>
        <begin position="9"/>
        <end position="108"/>
    </location>
</feature>
<dbReference type="PANTHER" id="PTHR36506">
    <property type="entry name" value="PREFLAGELLIN PEPTIDASE"/>
    <property type="match status" value="1"/>
</dbReference>
<proteinExistence type="predicted"/>
<evidence type="ECO:0000256" key="6">
    <source>
        <dbReference type="SAM" id="Phobius"/>
    </source>
</evidence>
<gene>
    <name evidence="8" type="ORF">C3430_10455</name>
</gene>
<dbReference type="RefSeq" id="WP_103776069.1">
    <property type="nucleotide sequence ID" value="NZ_PQLX01000003.1"/>
</dbReference>
<dbReference type="GO" id="GO:0005886">
    <property type="term" value="C:plasma membrane"/>
    <property type="evidence" value="ECO:0007669"/>
    <property type="project" value="UniProtKB-SubCell"/>
</dbReference>
<organism evidence="8 9">
    <name type="scientific">Citrobacter amalonaticus</name>
    <dbReference type="NCBI Taxonomy" id="35703"/>
    <lineage>
        <taxon>Bacteria</taxon>
        <taxon>Pseudomonadati</taxon>
        <taxon>Pseudomonadota</taxon>
        <taxon>Gammaproteobacteria</taxon>
        <taxon>Enterobacterales</taxon>
        <taxon>Enterobacteriaceae</taxon>
        <taxon>Citrobacter</taxon>
    </lineage>
</organism>